<gene>
    <name evidence="1" type="ORF">PSTT_16215</name>
</gene>
<evidence type="ECO:0000313" key="1">
    <source>
        <dbReference type="EMBL" id="POV95503.1"/>
    </source>
</evidence>
<evidence type="ECO:0000313" key="2">
    <source>
        <dbReference type="Proteomes" id="UP000239156"/>
    </source>
</evidence>
<dbReference type="Proteomes" id="UP000239156">
    <property type="component" value="Unassembled WGS sequence"/>
</dbReference>
<organism evidence="1 2">
    <name type="scientific">Puccinia striiformis</name>
    <dbReference type="NCBI Taxonomy" id="27350"/>
    <lineage>
        <taxon>Eukaryota</taxon>
        <taxon>Fungi</taxon>
        <taxon>Dikarya</taxon>
        <taxon>Basidiomycota</taxon>
        <taxon>Pucciniomycotina</taxon>
        <taxon>Pucciniomycetes</taxon>
        <taxon>Pucciniales</taxon>
        <taxon>Pucciniaceae</taxon>
        <taxon>Puccinia</taxon>
    </lineage>
</organism>
<comment type="caution">
    <text evidence="1">The sequence shown here is derived from an EMBL/GenBank/DDBJ whole genome shotgun (WGS) entry which is preliminary data.</text>
</comment>
<dbReference type="PANTHER" id="PTHR33069:SF3">
    <property type="entry name" value="DYNEIN HEAVY CHAIN TAIL DOMAIN-CONTAINING PROTEIN"/>
    <property type="match status" value="1"/>
</dbReference>
<dbReference type="EMBL" id="PKSL01000341">
    <property type="protein sequence ID" value="POV95503.1"/>
    <property type="molecule type" value="Genomic_DNA"/>
</dbReference>
<accession>A0A2S4UDV2</accession>
<protein>
    <submittedName>
        <fullName evidence="1">Uncharacterized protein</fullName>
    </submittedName>
</protein>
<name>A0A2S4UDV2_9BASI</name>
<proteinExistence type="predicted"/>
<keyword evidence="2" id="KW-1185">Reference proteome</keyword>
<sequence length="731" mass="83995">MDPHIRHERRLEPIITLPASDGFEERHRPQGDLAIQGSLSLLKKYGPRRYGSPEDCTSIHEMNLPTEQVNSNEGDRLHSCLLPLLKQQLTTIKELLEHSGLHRKPERVDDHQPRQFKAHRLNELVKRIDQVKGDIATLLHRSYSQLHRMKLSTGVSPYRRYDRGYSERWDEEVLDNINSTIICSKGSESDLAEDRWRYQVLGMDVELRDIIRLAEIGWTTHSAEVHDPTHKAIPALFPQINRTDTKKEEAAVIIDRMNSDQLKCLCDSAYNVNSDLFNIVDHSDAPGMDLRNGYKSRPFITLVETLARHLGAIIQVVVTYVVPLITEPDDLPDQNDFMSWLMTWNTQRRCDWGREMDDYTDIPLKEFELQHRRLGDIVIREFRRLAEKYEPWSGGRPINTPIEELLPIDLVNSKEGLMDWLQSCLLPVLKQHVTTILVLLDPSGLRAEPTAKLMRILAQQSVYDRDMARMQSAINIICPQPMCDRGRVDDHQLKRFKSYSLEELLDNFQESQNHIVSLFGDACKDLQQMKLCTDESTYATRGMGARSWKEHTFDFIDFTITCLTGSELNVIQNRWSCPVRGMDGLVEVIVSVGNPSFDPDTLLSRVHYDVMGRRRIDMNSQQLECISDSAFDVEQDLIKLVKRFGKADLTTRGAANTRSRGIDKLIDTIASRLEAALHLVVLYLVPLIPESDGIPGQNYFNTWFMTWNTQFVLAIHNVKYLVGTSFDHGIL</sequence>
<dbReference type="AlphaFoldDB" id="A0A2S4UDV2"/>
<dbReference type="VEuPathDB" id="FungiDB:PSHT_11985"/>
<dbReference type="PANTHER" id="PTHR33069">
    <property type="entry name" value="CHROMOSOME 7, WHOLE GENOME SHOTGUN SEQUENCE-RELATED"/>
    <property type="match status" value="1"/>
</dbReference>
<reference evidence="1" key="1">
    <citation type="submission" date="2017-12" db="EMBL/GenBank/DDBJ databases">
        <title>Gene loss provides genomic basis for host adaptation in cereal stripe rust fungi.</title>
        <authorList>
            <person name="Xia C."/>
        </authorList>
    </citation>
    <scope>NUCLEOTIDE SEQUENCE [LARGE SCALE GENOMIC DNA]</scope>
    <source>
        <strain evidence="1">93-210</strain>
    </source>
</reference>
<dbReference type="VEuPathDB" id="FungiDB:PSTT_16215"/>